<name>A0A1B9F8K7_9BACT</name>
<keyword evidence="7" id="KW-1185">Reference proteome</keyword>
<dbReference type="Pfam" id="PF00330">
    <property type="entry name" value="Aconitase"/>
    <property type="match status" value="1"/>
</dbReference>
<dbReference type="PATRIC" id="fig|1156395.6.peg.29"/>
<dbReference type="STRING" id="1156395.DBT_0030"/>
<evidence type="ECO:0000256" key="1">
    <source>
        <dbReference type="ARBA" id="ARBA00022723"/>
    </source>
</evidence>
<evidence type="ECO:0000256" key="3">
    <source>
        <dbReference type="ARBA" id="ARBA00023014"/>
    </source>
</evidence>
<dbReference type="SUPFAM" id="SSF53732">
    <property type="entry name" value="Aconitase iron-sulfur domain"/>
    <property type="match status" value="1"/>
</dbReference>
<dbReference type="GO" id="GO:0051539">
    <property type="term" value="F:4 iron, 4 sulfur cluster binding"/>
    <property type="evidence" value="ECO:0007669"/>
    <property type="project" value="TreeGrafter"/>
</dbReference>
<dbReference type="RefSeq" id="WP_067615240.1">
    <property type="nucleotide sequence ID" value="NZ_MAGO01000001.1"/>
</dbReference>
<evidence type="ECO:0000259" key="5">
    <source>
        <dbReference type="Pfam" id="PF00694"/>
    </source>
</evidence>
<dbReference type="Pfam" id="PF00694">
    <property type="entry name" value="Aconitase_C"/>
    <property type="match status" value="1"/>
</dbReference>
<dbReference type="AlphaFoldDB" id="A0A1B9F8K7"/>
<feature type="domain" description="Aconitase/3-isopropylmalate dehydratase large subunit alpha/beta/alpha" evidence="4">
    <location>
        <begin position="8"/>
        <end position="408"/>
    </location>
</feature>
<feature type="domain" description="Aconitase A/isopropylmalate dehydratase small subunit swivel" evidence="5">
    <location>
        <begin position="513"/>
        <end position="576"/>
    </location>
</feature>
<dbReference type="FunFam" id="3.30.499.10:FF:000019">
    <property type="entry name" value="Aconitate hydratase"/>
    <property type="match status" value="1"/>
</dbReference>
<evidence type="ECO:0000313" key="7">
    <source>
        <dbReference type="Proteomes" id="UP000093080"/>
    </source>
</evidence>
<dbReference type="InterPro" id="IPR001030">
    <property type="entry name" value="Acoase/IPM_deHydtase_lsu_aba"/>
</dbReference>
<dbReference type="PANTHER" id="PTHR43160:SF3">
    <property type="entry name" value="ACONITATE HYDRATASE, MITOCHONDRIAL"/>
    <property type="match status" value="1"/>
</dbReference>
<keyword evidence="1" id="KW-0479">Metal-binding</keyword>
<dbReference type="Gene3D" id="3.30.499.10">
    <property type="entry name" value="Aconitase, domain 3"/>
    <property type="match status" value="2"/>
</dbReference>
<dbReference type="InterPro" id="IPR015931">
    <property type="entry name" value="Acnase/IPM_dHydase_lsu_aba_1/3"/>
</dbReference>
<sequence>MAQGTVTEKIIERHLVEGELKPGTPIAIKIDQTLTQDATGTMAYLEFEAIGIDRVRTELSVSYVDHNLLQTDFRNADDHRFLQSIAARFGIHFSRPGNGICHQVHLERFARPGKTLLGSDSHTPTAGGCGMLAIGAGGMDVALAMAGQPFHLRMPEVVGIHLTGKLSPWVSAKDVILELLRRLSVKGGIGKVMEYFGPGVKTLSVPDRAAIANLGTELGATSTVFPSDEITLKFLKAQKREDQWEELISEPDAQYSEVIEIDLSTLEPMAACPSSPDNVVKVKELEGKPVAQVIVGSCANSSFRDIQVVSKALHGKFIHQDVSFEINPGSRQVLEMAEKEGLLRDLIHAGARIHQSGCLGCIGMGQAPPTDAISLRTFTRNFPGRSGTKPDQVYLVSPETAVASAIHGKITDPRSLGEAPELVEPDEYIINDSGIIPPPEDGSKVEIVRGPNIKPLPQFDPLPEDLELEVILKVGDNITTDHIMPAGSKILPLRSNCPAISEYCYSAVDADFAKRAKTGGPWVVIGGENYGQGSSREHAALAPRYLGVRAKLVKGFARIHKANLINFGIIPLVLKDPNDYDHLEQGMKLSIKGIRSALLEGKDEIEILLDNGKTVQAVMELSDRDRDILVKGGLLNWVKEKVQSSTE</sequence>
<dbReference type="NCBIfam" id="NF005558">
    <property type="entry name" value="PRK07229.1"/>
    <property type="match status" value="1"/>
</dbReference>
<dbReference type="SUPFAM" id="SSF52016">
    <property type="entry name" value="LeuD/IlvD-like"/>
    <property type="match status" value="1"/>
</dbReference>
<dbReference type="GO" id="GO:0046872">
    <property type="term" value="F:metal ion binding"/>
    <property type="evidence" value="ECO:0007669"/>
    <property type="project" value="UniProtKB-KW"/>
</dbReference>
<gene>
    <name evidence="6" type="ORF">DBT_0030</name>
</gene>
<dbReference type="NCBIfam" id="TIGR01342">
    <property type="entry name" value="acon_putative"/>
    <property type="match status" value="1"/>
</dbReference>
<dbReference type="InterPro" id="IPR036008">
    <property type="entry name" value="Aconitase_4Fe-4S_dom"/>
</dbReference>
<dbReference type="InterPro" id="IPR050926">
    <property type="entry name" value="Aconitase/IPM_isomerase"/>
</dbReference>
<dbReference type="GO" id="GO:0005829">
    <property type="term" value="C:cytosol"/>
    <property type="evidence" value="ECO:0007669"/>
    <property type="project" value="TreeGrafter"/>
</dbReference>
<protein>
    <submittedName>
        <fullName evidence="6">Aconitate hydratase</fullName>
    </submittedName>
</protein>
<accession>A0A1B9F8K7</accession>
<dbReference type="PANTHER" id="PTHR43160">
    <property type="entry name" value="ACONITATE HYDRATASE B"/>
    <property type="match status" value="1"/>
</dbReference>
<dbReference type="GO" id="GO:0006099">
    <property type="term" value="P:tricarboxylic acid cycle"/>
    <property type="evidence" value="ECO:0007669"/>
    <property type="project" value="TreeGrafter"/>
</dbReference>
<proteinExistence type="predicted"/>
<dbReference type="OrthoDB" id="9764318at2"/>
<dbReference type="Proteomes" id="UP000093080">
    <property type="component" value="Unassembled WGS sequence"/>
</dbReference>
<dbReference type="EMBL" id="MAGO01000001">
    <property type="protein sequence ID" value="OCC16213.1"/>
    <property type="molecule type" value="Genomic_DNA"/>
</dbReference>
<dbReference type="Gene3D" id="3.20.19.10">
    <property type="entry name" value="Aconitase, domain 4"/>
    <property type="match status" value="1"/>
</dbReference>
<evidence type="ECO:0000256" key="2">
    <source>
        <dbReference type="ARBA" id="ARBA00023004"/>
    </source>
</evidence>
<dbReference type="InterPro" id="IPR006250">
    <property type="entry name" value="Aconitase_put"/>
</dbReference>
<evidence type="ECO:0000259" key="4">
    <source>
        <dbReference type="Pfam" id="PF00330"/>
    </source>
</evidence>
<reference evidence="6 7" key="1">
    <citation type="submission" date="2016-06" db="EMBL/GenBank/DDBJ databases">
        <title>Respiratory ammonification of nitrate coupled to the oxidation of elemental sulfur in deep-sea autotrophic thermophilic bacteria.</title>
        <authorList>
            <person name="Slobodkina G.B."/>
            <person name="Mardanov A.V."/>
            <person name="Ravin N.V."/>
            <person name="Frolova A.A."/>
            <person name="Viryasiv M.B."/>
            <person name="Chernyh N.A."/>
            <person name="Bonch-Osmolovskaya E.A."/>
            <person name="Slobodkin A.I."/>
        </authorList>
    </citation>
    <scope>NUCLEOTIDE SEQUENCE [LARGE SCALE GENOMIC DNA]</scope>
    <source>
        <strain evidence="6 7">S69</strain>
    </source>
</reference>
<dbReference type="InterPro" id="IPR015928">
    <property type="entry name" value="Aconitase/3IPM_dehydase_swvl"/>
</dbReference>
<comment type="caution">
    <text evidence="6">The sequence shown here is derived from an EMBL/GenBank/DDBJ whole genome shotgun (WGS) entry which is preliminary data.</text>
</comment>
<evidence type="ECO:0000313" key="6">
    <source>
        <dbReference type="EMBL" id="OCC16213.1"/>
    </source>
</evidence>
<keyword evidence="3" id="KW-0411">Iron-sulfur</keyword>
<dbReference type="GO" id="GO:0003994">
    <property type="term" value="F:aconitate hydratase activity"/>
    <property type="evidence" value="ECO:0007669"/>
    <property type="project" value="TreeGrafter"/>
</dbReference>
<organism evidence="6 7">
    <name type="scientific">Dissulfuribacter thermophilus</name>
    <dbReference type="NCBI Taxonomy" id="1156395"/>
    <lineage>
        <taxon>Bacteria</taxon>
        <taxon>Pseudomonadati</taxon>
        <taxon>Thermodesulfobacteriota</taxon>
        <taxon>Dissulfuribacteria</taxon>
        <taxon>Dissulfuribacterales</taxon>
        <taxon>Dissulfuribacteraceae</taxon>
        <taxon>Dissulfuribacter</taxon>
    </lineage>
</organism>
<dbReference type="InterPro" id="IPR000573">
    <property type="entry name" value="AconitaseA/IPMdHydase_ssu_swvl"/>
</dbReference>
<dbReference type="PRINTS" id="PR00415">
    <property type="entry name" value="ACONITASE"/>
</dbReference>
<keyword evidence="2" id="KW-0408">Iron</keyword>